<gene>
    <name evidence="1" type="ORF">Pint_34894</name>
</gene>
<keyword evidence="2" id="KW-1185">Reference proteome</keyword>
<evidence type="ECO:0000313" key="1">
    <source>
        <dbReference type="EMBL" id="KAJ0027169.1"/>
    </source>
</evidence>
<dbReference type="EMBL" id="CM047744">
    <property type="protein sequence ID" value="KAJ0027169.1"/>
    <property type="molecule type" value="Genomic_DNA"/>
</dbReference>
<proteinExistence type="predicted"/>
<sequence>MNKFVIFVALIACSHAILWAEGRQLKYREKEETAKQGSQGISLQQNAAGLKEDLKTTKPSVDIPTAENTVSLTGEKEIFPPMSFGASATVYQDGFRPTTPSIIPGVVGDKHVKEEEDVESKFEADHSLKFNGGHSDPGNNSRPTTPGHGPRVNKINPSESTLGRHLARRLVQVGVTDVFSVTRDFNLILLDHLIAEPGLNLIGCCNELNAGYAADVYAWSRGSFITLLGCLVFAKNSNASRLLLAFSCNLPAIPHPTFSRKPVPFALSSKILEQAVKSVLVGGPKLRVSKACDAFVELADACGYALALMPSVQGPMPEHHPHFIGTYWGTVSTVFCAEIVESAATYLFAEPIFNDYRSVGYSLLLKKEKAIILQPDRVVIANGPAFGCVLMKDFLKALSKQLKLNTTAYDNYHRIYVPEGVPLKCEPKEALRVNVLFQHIQKMLSSETAVIAETGDYWFNC</sequence>
<organism evidence="1 2">
    <name type="scientific">Pistacia integerrima</name>
    <dbReference type="NCBI Taxonomy" id="434235"/>
    <lineage>
        <taxon>Eukaryota</taxon>
        <taxon>Viridiplantae</taxon>
        <taxon>Streptophyta</taxon>
        <taxon>Embryophyta</taxon>
        <taxon>Tracheophyta</taxon>
        <taxon>Spermatophyta</taxon>
        <taxon>Magnoliopsida</taxon>
        <taxon>eudicotyledons</taxon>
        <taxon>Gunneridae</taxon>
        <taxon>Pentapetalae</taxon>
        <taxon>rosids</taxon>
        <taxon>malvids</taxon>
        <taxon>Sapindales</taxon>
        <taxon>Anacardiaceae</taxon>
        <taxon>Pistacia</taxon>
    </lineage>
</organism>
<dbReference type="Proteomes" id="UP001163603">
    <property type="component" value="Chromosome 9"/>
</dbReference>
<protein>
    <submittedName>
        <fullName evidence="1">Uncharacterized protein</fullName>
    </submittedName>
</protein>
<evidence type="ECO:0000313" key="2">
    <source>
        <dbReference type="Proteomes" id="UP001163603"/>
    </source>
</evidence>
<comment type="caution">
    <text evidence="1">The sequence shown here is derived from an EMBL/GenBank/DDBJ whole genome shotgun (WGS) entry which is preliminary data.</text>
</comment>
<name>A0ACC0Y1Z8_9ROSI</name>
<reference evidence="2" key="1">
    <citation type="journal article" date="2023" name="G3 (Bethesda)">
        <title>Genome assembly and association tests identify interacting loci associated with vigor, precocity, and sex in interspecific pistachio rootstocks.</title>
        <authorList>
            <person name="Palmer W."/>
            <person name="Jacygrad E."/>
            <person name="Sagayaradj S."/>
            <person name="Cavanaugh K."/>
            <person name="Han R."/>
            <person name="Bertier L."/>
            <person name="Beede B."/>
            <person name="Kafkas S."/>
            <person name="Golino D."/>
            <person name="Preece J."/>
            <person name="Michelmore R."/>
        </authorList>
    </citation>
    <scope>NUCLEOTIDE SEQUENCE [LARGE SCALE GENOMIC DNA]</scope>
</reference>
<accession>A0ACC0Y1Z8</accession>